<dbReference type="SMART" id="SM00421">
    <property type="entry name" value="HTH_LUXR"/>
    <property type="match status" value="1"/>
</dbReference>
<evidence type="ECO:0000256" key="1">
    <source>
        <dbReference type="ARBA" id="ARBA00023015"/>
    </source>
</evidence>
<dbReference type="InterPro" id="IPR036388">
    <property type="entry name" value="WH-like_DNA-bd_sf"/>
</dbReference>
<dbReference type="PANTHER" id="PTHR44688:SF16">
    <property type="entry name" value="DNA-BINDING TRANSCRIPTIONAL ACTIVATOR DEVR_DOSR"/>
    <property type="match status" value="1"/>
</dbReference>
<dbReference type="SUPFAM" id="SSF52540">
    <property type="entry name" value="P-loop containing nucleoside triphosphate hydrolases"/>
    <property type="match status" value="1"/>
</dbReference>
<dbReference type="Pfam" id="PF17874">
    <property type="entry name" value="TPR_MalT"/>
    <property type="match status" value="1"/>
</dbReference>
<dbReference type="AlphaFoldDB" id="A0A4Z0R274"/>
<dbReference type="InterPro" id="IPR059106">
    <property type="entry name" value="WHD_MalT"/>
</dbReference>
<keyword evidence="1" id="KW-0805">Transcription regulation</keyword>
<evidence type="ECO:0000313" key="6">
    <source>
        <dbReference type="Proteomes" id="UP000298460"/>
    </source>
</evidence>
<dbReference type="InterPro" id="IPR041617">
    <property type="entry name" value="TPR_MalT"/>
</dbReference>
<name>A0A4Z0R274_9FIRM</name>
<dbReference type="InterPro" id="IPR016032">
    <property type="entry name" value="Sig_transdc_resp-reg_C-effctor"/>
</dbReference>
<sequence>MSAINFMNDKFVPTSLPEICAPRKELLNLYHKAADNRLAVICAPAGYGKTVSTLLWIRDSGRRSIWIGLDEYDNAPFVFYKLFCTGILSVQPDNVKMQEILNSNAFYSSPVDHTINFLLEFAQEEGAYVLVLDDIHTITNKKILKSLPFILKRMPYSFDILLLSRNKLPEELNDFVESRNGVEITASDLAFSMDEIQKYYSALGRGITRAQAQAFFDATGGWAIGINALSQSETLNAPLGNGRFLENYINKHIWERWDTQLREFMLVTSVANEMDAELCTLLTGVENADEILDRLLIQNIFALKTSSHTYRYHHLFLEFLREKLKERTDIDVQGLILKIAGLYYDRKDYFTSLAYYVRTESHDGINQCFYQLNSIYMDFSVEEWINYSATFVLDKLPEEFIRNNITLLIEAAWANFLNGNAEATLKYIDIANTYVASENNRKLLKEEDLLGFACSIGFADFRIGIHEFTQGFSEWVSTLPEQNSNDFNFYTPSITQNFPYMHRSISDCLELIPDMDNRLQSIIEVFGHFYHTEAGAFCNSVRAGLYYEQNMLEKAQEAIMLAQCELKKELRFEMHFCVFILLSQIFDALGKAKESERVKERLTSRIKEENALYLSPNFLAIDTKYRLRDADRKAAKMWLEQHFVIEEEQLRFYKLYQYFTTVRAYIVLSERDIAMEYIEKLKKLSLDYRRPLDTAEVGVLKAALEWATGFRKEAIKTLSDVLLAMQPYRVIRIIADEGAAVLPILKKIATLADRTASQNQLDSHYLNQVLLCAYEVSKKHRGITFYLNSKPVNLSKQQKYIVRLLAQGYTNTEIINLTGLTINTVKSHTKLAYQKLGVNNVADAVIEAKRLGIIES</sequence>
<dbReference type="SUPFAM" id="SSF48452">
    <property type="entry name" value="TPR-like"/>
    <property type="match status" value="1"/>
</dbReference>
<dbReference type="CDD" id="cd06170">
    <property type="entry name" value="LuxR_C_like"/>
    <property type="match status" value="1"/>
</dbReference>
<dbReference type="Gene3D" id="1.25.40.10">
    <property type="entry name" value="Tetratricopeptide repeat domain"/>
    <property type="match status" value="1"/>
</dbReference>
<evidence type="ECO:0000256" key="3">
    <source>
        <dbReference type="ARBA" id="ARBA00023163"/>
    </source>
</evidence>
<gene>
    <name evidence="5" type="ORF">E4K67_23455</name>
</gene>
<accession>A0A4Z0R274</accession>
<evidence type="ECO:0000313" key="5">
    <source>
        <dbReference type="EMBL" id="TGE35726.1"/>
    </source>
</evidence>
<keyword evidence="3" id="KW-0804">Transcription</keyword>
<dbReference type="InterPro" id="IPR011990">
    <property type="entry name" value="TPR-like_helical_dom_sf"/>
</dbReference>
<proteinExistence type="predicted"/>
<dbReference type="PRINTS" id="PR00038">
    <property type="entry name" value="HTHLUXR"/>
</dbReference>
<dbReference type="SUPFAM" id="SSF46894">
    <property type="entry name" value="C-terminal effector domain of the bipartite response regulators"/>
    <property type="match status" value="1"/>
</dbReference>
<dbReference type="RefSeq" id="WP_135551207.1">
    <property type="nucleotide sequence ID" value="NZ_SPQQ01000011.1"/>
</dbReference>
<reference evidence="5 6" key="1">
    <citation type="submission" date="2019-03" db="EMBL/GenBank/DDBJ databases">
        <title>Draft Genome Sequence of Desulfosporosinus fructosivorans Strain 63.6F, Isolated from Marine Sediment in the Baltic Sea.</title>
        <authorList>
            <person name="Hausmann B."/>
            <person name="Vandieken V."/>
            <person name="Pjevac P."/>
            <person name="Schreck K."/>
            <person name="Herbold C.W."/>
            <person name="Loy A."/>
        </authorList>
    </citation>
    <scope>NUCLEOTIDE SEQUENCE [LARGE SCALE GENOMIC DNA]</scope>
    <source>
        <strain evidence="5 6">63.6F</strain>
    </source>
</reference>
<evidence type="ECO:0000256" key="2">
    <source>
        <dbReference type="ARBA" id="ARBA00023125"/>
    </source>
</evidence>
<dbReference type="InterPro" id="IPR000792">
    <property type="entry name" value="Tscrpt_reg_LuxR_C"/>
</dbReference>
<evidence type="ECO:0000259" key="4">
    <source>
        <dbReference type="PROSITE" id="PS50043"/>
    </source>
</evidence>
<dbReference type="GO" id="GO:0003677">
    <property type="term" value="F:DNA binding"/>
    <property type="evidence" value="ECO:0007669"/>
    <property type="project" value="UniProtKB-KW"/>
</dbReference>
<organism evidence="5 6">
    <name type="scientific">Desulfosporosinus fructosivorans</name>
    <dbReference type="NCBI Taxonomy" id="2018669"/>
    <lineage>
        <taxon>Bacteria</taxon>
        <taxon>Bacillati</taxon>
        <taxon>Bacillota</taxon>
        <taxon>Clostridia</taxon>
        <taxon>Eubacteriales</taxon>
        <taxon>Desulfitobacteriaceae</taxon>
        <taxon>Desulfosporosinus</taxon>
    </lineage>
</organism>
<feature type="domain" description="HTH luxR-type" evidence="4">
    <location>
        <begin position="787"/>
        <end position="852"/>
    </location>
</feature>
<dbReference type="EMBL" id="SPQQ01000011">
    <property type="protein sequence ID" value="TGE35726.1"/>
    <property type="molecule type" value="Genomic_DNA"/>
</dbReference>
<keyword evidence="6" id="KW-1185">Reference proteome</keyword>
<protein>
    <recommendedName>
        <fullName evidence="4">HTH luxR-type domain-containing protein</fullName>
    </recommendedName>
</protein>
<dbReference type="GO" id="GO:0006355">
    <property type="term" value="P:regulation of DNA-templated transcription"/>
    <property type="evidence" value="ECO:0007669"/>
    <property type="project" value="InterPro"/>
</dbReference>
<dbReference type="OrthoDB" id="9789465at2"/>
<comment type="caution">
    <text evidence="5">The sequence shown here is derived from an EMBL/GenBank/DDBJ whole genome shotgun (WGS) entry which is preliminary data.</text>
</comment>
<keyword evidence="2" id="KW-0238">DNA-binding</keyword>
<dbReference type="PROSITE" id="PS50043">
    <property type="entry name" value="HTH_LUXR_2"/>
    <property type="match status" value="1"/>
</dbReference>
<dbReference type="Pfam" id="PF25873">
    <property type="entry name" value="WHD_MalT"/>
    <property type="match status" value="1"/>
</dbReference>
<dbReference type="InterPro" id="IPR027417">
    <property type="entry name" value="P-loop_NTPase"/>
</dbReference>
<dbReference type="Pfam" id="PF00196">
    <property type="entry name" value="GerE"/>
    <property type="match status" value="1"/>
</dbReference>
<dbReference type="Proteomes" id="UP000298460">
    <property type="component" value="Unassembled WGS sequence"/>
</dbReference>
<dbReference type="PANTHER" id="PTHR44688">
    <property type="entry name" value="DNA-BINDING TRANSCRIPTIONAL ACTIVATOR DEVR_DOSR"/>
    <property type="match status" value="1"/>
</dbReference>
<dbReference type="Gene3D" id="1.10.10.10">
    <property type="entry name" value="Winged helix-like DNA-binding domain superfamily/Winged helix DNA-binding domain"/>
    <property type="match status" value="1"/>
</dbReference>